<feature type="region of interest" description="Disordered" evidence="1">
    <location>
        <begin position="338"/>
        <end position="372"/>
    </location>
</feature>
<feature type="region of interest" description="Disordered" evidence="1">
    <location>
        <begin position="530"/>
        <end position="550"/>
    </location>
</feature>
<evidence type="ECO:0000256" key="1">
    <source>
        <dbReference type="SAM" id="MobiDB-lite"/>
    </source>
</evidence>
<sequence>MVLIGIRVTSLLHCLHILPISQVPFAFSLKNFSPPRCLLSSSSNVQKDGDVEMSDAASASLSVRPAAGERSLALPTAGAVSAHIAEFLSFQSEMARCEAEKKANPTCDVSPRPEVPAEALSSEPSGSSTTPIRVVDAEPAPESIPPPTKRSIVVGLSASSTASTVLPKSLKRSSANPDAAKKRKCVEAGPLPTKASGLGLASRYRAKFVSSIDEMISEYRSEVIEDAHSLEAARFESRIGELGRDLWKTASSLPKEKEAKTAKSSELRRPKRKIKSGEESSVSAIGGAKEAMRTELQIRLSKIFGFLDSLAAVYARDLSLARVEGGANEVCEAPQSPRVRKATIPMSSSSNVKKDGDVEMSDAAGASPSVLPAAGESSLALPTAGAVPAHIAESLSFQSQMARCEAEKTANPTCDVSPRPEDVSAPGAEVQPSGSSTTPVRVIDAEPAPESMPPPAKRSIVVWLSTPSAAPTVVPKSRKRPSANTDAAKKRKCVEAGPLPTKASSLGSASRYRAKFVSLIDGMISKCGSESEPLAKELDESREKSSQIEGKLKVIEDTHSLEAARLESRIGELERDLGKTASSLLKAKEAKTAKSSELRRLKRKIKSGEESSVSAIGGAKEAMRVEGGANEVGEAPQSPRVEEATLPVRRTELVDAEGDFDRILADLKSECVLPSCSSEPVGQDLVAGDAGGGVAPNPEGVVGEDEALRVEDY</sequence>
<feature type="compositionally biased region" description="Polar residues" evidence="1">
    <location>
        <begin position="165"/>
        <end position="176"/>
    </location>
</feature>
<evidence type="ECO:0000313" key="2">
    <source>
        <dbReference type="EMBL" id="KAF2537643.1"/>
    </source>
</evidence>
<feature type="region of interest" description="Disordered" evidence="1">
    <location>
        <begin position="103"/>
        <end position="152"/>
    </location>
</feature>
<proteinExistence type="predicted"/>
<feature type="region of interest" description="Disordered" evidence="1">
    <location>
        <begin position="687"/>
        <end position="713"/>
    </location>
</feature>
<name>A0A8S9FVH0_BRACR</name>
<feature type="region of interest" description="Disordered" evidence="1">
    <location>
        <begin position="253"/>
        <end position="282"/>
    </location>
</feature>
<feature type="compositionally biased region" description="Basic and acidic residues" evidence="1">
    <location>
        <begin position="586"/>
        <end position="599"/>
    </location>
</feature>
<feature type="region of interest" description="Disordered" evidence="1">
    <location>
        <begin position="470"/>
        <end position="505"/>
    </location>
</feature>
<comment type="caution">
    <text evidence="2">The sequence shown here is derived from an EMBL/GenBank/DDBJ whole genome shotgun (WGS) entry which is preliminary data.</text>
</comment>
<reference evidence="2" key="1">
    <citation type="submission" date="2019-12" db="EMBL/GenBank/DDBJ databases">
        <title>Genome sequencing and annotation of Brassica cretica.</title>
        <authorList>
            <person name="Studholme D.J."/>
            <person name="Sarris P.F."/>
        </authorList>
    </citation>
    <scope>NUCLEOTIDE SEQUENCE</scope>
    <source>
        <strain evidence="2">PFS-001/15</strain>
        <tissue evidence="2">Leaf</tissue>
    </source>
</reference>
<evidence type="ECO:0000313" key="3">
    <source>
        <dbReference type="Proteomes" id="UP000712281"/>
    </source>
</evidence>
<feature type="region of interest" description="Disordered" evidence="1">
    <location>
        <begin position="165"/>
        <end position="187"/>
    </location>
</feature>
<accession>A0A8S9FVH0</accession>
<feature type="region of interest" description="Disordered" evidence="1">
    <location>
        <begin position="408"/>
        <end position="439"/>
    </location>
</feature>
<gene>
    <name evidence="2" type="ORF">F2Q68_00020514</name>
</gene>
<organism evidence="2 3">
    <name type="scientific">Brassica cretica</name>
    <name type="common">Mustard</name>
    <dbReference type="NCBI Taxonomy" id="69181"/>
    <lineage>
        <taxon>Eukaryota</taxon>
        <taxon>Viridiplantae</taxon>
        <taxon>Streptophyta</taxon>
        <taxon>Embryophyta</taxon>
        <taxon>Tracheophyta</taxon>
        <taxon>Spermatophyta</taxon>
        <taxon>Magnoliopsida</taxon>
        <taxon>eudicotyledons</taxon>
        <taxon>Gunneridae</taxon>
        <taxon>Pentapetalae</taxon>
        <taxon>rosids</taxon>
        <taxon>malvids</taxon>
        <taxon>Brassicales</taxon>
        <taxon>Brassicaceae</taxon>
        <taxon>Brassiceae</taxon>
        <taxon>Brassica</taxon>
    </lineage>
</organism>
<protein>
    <submittedName>
        <fullName evidence="2">Uncharacterized protein</fullName>
    </submittedName>
</protein>
<feature type="compositionally biased region" description="Basic and acidic residues" evidence="1">
    <location>
        <begin position="254"/>
        <end position="268"/>
    </location>
</feature>
<feature type="compositionally biased region" description="Polar residues" evidence="1">
    <location>
        <begin position="122"/>
        <end position="131"/>
    </location>
</feature>
<feature type="compositionally biased region" description="Basic and acidic residues" evidence="1">
    <location>
        <begin position="533"/>
        <end position="550"/>
    </location>
</feature>
<feature type="region of interest" description="Disordered" evidence="1">
    <location>
        <begin position="584"/>
        <end position="646"/>
    </location>
</feature>
<dbReference type="EMBL" id="QGKW02002228">
    <property type="protein sequence ID" value="KAF2537643.1"/>
    <property type="molecule type" value="Genomic_DNA"/>
</dbReference>
<dbReference type="Proteomes" id="UP000712281">
    <property type="component" value="Unassembled WGS sequence"/>
</dbReference>
<dbReference type="AlphaFoldDB" id="A0A8S9FVH0"/>